<feature type="modified residue" description="4-aspartylphosphate" evidence="2">
    <location>
        <position position="53"/>
    </location>
</feature>
<dbReference type="InterPro" id="IPR011006">
    <property type="entry name" value="CheY-like_superfamily"/>
</dbReference>
<evidence type="ECO:0000256" key="1">
    <source>
        <dbReference type="ARBA" id="ARBA00022553"/>
    </source>
</evidence>
<dbReference type="Gene3D" id="1.10.3210.10">
    <property type="entry name" value="Hypothetical protein af1432"/>
    <property type="match status" value="1"/>
</dbReference>
<dbReference type="EMBL" id="JAHJDP010000100">
    <property type="protein sequence ID" value="MBU2692810.1"/>
    <property type="molecule type" value="Genomic_DNA"/>
</dbReference>
<dbReference type="PANTHER" id="PTHR44591:SF19">
    <property type="entry name" value="TWO-COMPONENT RESPONSE REGULATOR-RELATED"/>
    <property type="match status" value="1"/>
</dbReference>
<evidence type="ECO:0000313" key="4">
    <source>
        <dbReference type="EMBL" id="MBU2692810.1"/>
    </source>
</evidence>
<name>A0A948RXF2_UNCEI</name>
<dbReference type="AlphaFoldDB" id="A0A948RXF2"/>
<dbReference type="Proteomes" id="UP000777784">
    <property type="component" value="Unassembled WGS sequence"/>
</dbReference>
<evidence type="ECO:0000313" key="5">
    <source>
        <dbReference type="Proteomes" id="UP000777784"/>
    </source>
</evidence>
<keyword evidence="1 2" id="KW-0597">Phosphoprotein</keyword>
<comment type="caution">
    <text evidence="4">The sequence shown here is derived from an EMBL/GenBank/DDBJ whole genome shotgun (WGS) entry which is preliminary data.</text>
</comment>
<dbReference type="PANTHER" id="PTHR44591">
    <property type="entry name" value="STRESS RESPONSE REGULATOR PROTEIN 1"/>
    <property type="match status" value="1"/>
</dbReference>
<protein>
    <submittedName>
        <fullName evidence="4">Response regulator</fullName>
    </submittedName>
</protein>
<dbReference type="SUPFAM" id="SSF52172">
    <property type="entry name" value="CheY-like"/>
    <property type="match status" value="1"/>
</dbReference>
<proteinExistence type="predicted"/>
<dbReference type="Pfam" id="PF00072">
    <property type="entry name" value="Response_reg"/>
    <property type="match status" value="1"/>
</dbReference>
<dbReference type="Pfam" id="PF13487">
    <property type="entry name" value="HD_5"/>
    <property type="match status" value="1"/>
</dbReference>
<accession>A0A948RXF2</accession>
<dbReference type="PROSITE" id="PS50110">
    <property type="entry name" value="RESPONSE_REGULATORY"/>
    <property type="match status" value="1"/>
</dbReference>
<dbReference type="CDD" id="cd17569">
    <property type="entry name" value="REC_HupR-like"/>
    <property type="match status" value="1"/>
</dbReference>
<gene>
    <name evidence="4" type="ORF">KJ970_17975</name>
</gene>
<dbReference type="InterPro" id="IPR050595">
    <property type="entry name" value="Bact_response_regulator"/>
</dbReference>
<dbReference type="InterPro" id="IPR001789">
    <property type="entry name" value="Sig_transdc_resp-reg_receiver"/>
</dbReference>
<evidence type="ECO:0000256" key="2">
    <source>
        <dbReference type="PROSITE-ProRule" id="PRU00169"/>
    </source>
</evidence>
<organism evidence="4 5">
    <name type="scientific">Eiseniibacteriota bacterium</name>
    <dbReference type="NCBI Taxonomy" id="2212470"/>
    <lineage>
        <taxon>Bacteria</taxon>
        <taxon>Candidatus Eiseniibacteriota</taxon>
    </lineage>
</organism>
<dbReference type="GO" id="GO:0000160">
    <property type="term" value="P:phosphorelay signal transduction system"/>
    <property type="evidence" value="ECO:0007669"/>
    <property type="project" value="InterPro"/>
</dbReference>
<reference evidence="4" key="1">
    <citation type="submission" date="2021-05" db="EMBL/GenBank/DDBJ databases">
        <title>Energy efficiency and biological interactions define the core microbiome of deep oligotrophic groundwater.</title>
        <authorList>
            <person name="Mehrshad M."/>
            <person name="Lopez-Fernandez M."/>
            <person name="Bell E."/>
            <person name="Bernier-Latmani R."/>
            <person name="Bertilsson S."/>
            <person name="Dopson M."/>
        </authorList>
    </citation>
    <scope>NUCLEOTIDE SEQUENCE</scope>
    <source>
        <strain evidence="4">Modern_marine.mb.64</strain>
    </source>
</reference>
<dbReference type="SMART" id="SM00448">
    <property type="entry name" value="REC"/>
    <property type="match status" value="1"/>
</dbReference>
<sequence length="398" mass="44077">MTEKILCVDDEAAILEGFRRVLRKEFKVDLAVGGPAALKMVEESGPYAVIVSDLRMPDMDGIHLLSKVKEIAPDTIRIMLTGKADVEAAIKSINEGQLFRFLTKPCPVPLLVNALNSALKQYQLVTAEKTLLERTLKGSVTILTDILAIVNPIAFSRASRIKRFVHHLAVHSDPDNLWQYELGAMLSQIGCVTLPPEVLEKVNAGQKLSDAERDLYQSHPQVCYQLLANIPRLEKIAQMIANQYKPKSALIHDVSDEMFLINNGAEMLKVAYDYDTLISRGISGAAAIKTMMKSADVYNIEHVKHLNEVQLEDPGYISYSVMIDELSTLMIIDEDVHTNNGLMLVAKGQTVSYVLLKRLQSFAHGIGIKEPIRVLINRDNAIALKLIPGEGEAKRNAA</sequence>
<evidence type="ECO:0000259" key="3">
    <source>
        <dbReference type="PROSITE" id="PS50110"/>
    </source>
</evidence>
<feature type="domain" description="Response regulatory" evidence="3">
    <location>
        <begin position="4"/>
        <end position="119"/>
    </location>
</feature>
<dbReference type="Gene3D" id="3.40.50.2300">
    <property type="match status" value="1"/>
</dbReference>